<dbReference type="Proteomes" id="UP000217076">
    <property type="component" value="Unassembled WGS sequence"/>
</dbReference>
<evidence type="ECO:0000256" key="1">
    <source>
        <dbReference type="SAM" id="MobiDB-lite"/>
    </source>
</evidence>
<feature type="region of interest" description="Disordered" evidence="1">
    <location>
        <begin position="1"/>
        <end position="23"/>
    </location>
</feature>
<accession>A0A1G8EDX6</accession>
<sequence>MSVSSLHPHRHPQRPGQPPGPLADRLKARLAAFHYELADLGMEARARQDRAALRQVAAVQNALASAEVAAEVSAEVSAEAASDHRG</sequence>
<gene>
    <name evidence="2" type="ORF">SAMN05421742_1109</name>
</gene>
<proteinExistence type="predicted"/>
<dbReference type="RefSeq" id="WP_092620904.1">
    <property type="nucleotide sequence ID" value="NZ_FNCV01000010.1"/>
</dbReference>
<evidence type="ECO:0000313" key="2">
    <source>
        <dbReference type="EMBL" id="SDH68115.1"/>
    </source>
</evidence>
<name>A0A1G8EDX6_9PROT</name>
<evidence type="ECO:0000313" key="3">
    <source>
        <dbReference type="Proteomes" id="UP000217076"/>
    </source>
</evidence>
<reference evidence="3" key="1">
    <citation type="submission" date="2016-10" db="EMBL/GenBank/DDBJ databases">
        <authorList>
            <person name="Varghese N."/>
            <person name="Submissions S."/>
        </authorList>
    </citation>
    <scope>NUCLEOTIDE SEQUENCE [LARGE SCALE GENOMIC DNA]</scope>
    <source>
        <strain evidence="3">930I</strain>
    </source>
</reference>
<protein>
    <submittedName>
        <fullName evidence="2">Uncharacterized protein</fullName>
    </submittedName>
</protein>
<dbReference type="AlphaFoldDB" id="A0A1G8EDX6"/>
<keyword evidence="3" id="KW-1185">Reference proteome</keyword>
<dbReference type="STRING" id="83401.SAMN05421742_1109"/>
<organism evidence="2 3">
    <name type="scientific">Roseospirillum parvum</name>
    <dbReference type="NCBI Taxonomy" id="83401"/>
    <lineage>
        <taxon>Bacteria</taxon>
        <taxon>Pseudomonadati</taxon>
        <taxon>Pseudomonadota</taxon>
        <taxon>Alphaproteobacteria</taxon>
        <taxon>Rhodospirillales</taxon>
        <taxon>Rhodospirillaceae</taxon>
        <taxon>Roseospirillum</taxon>
    </lineage>
</organism>
<dbReference type="EMBL" id="FNCV01000010">
    <property type="protein sequence ID" value="SDH68115.1"/>
    <property type="molecule type" value="Genomic_DNA"/>
</dbReference>